<comment type="caution">
    <text evidence="3">The sequence shown here is derived from an EMBL/GenBank/DDBJ whole genome shotgun (WGS) entry which is preliminary data.</text>
</comment>
<feature type="region of interest" description="Disordered" evidence="1">
    <location>
        <begin position="39"/>
        <end position="62"/>
    </location>
</feature>
<name>A0ABX1J5N7_9PSEU</name>
<feature type="chain" id="PRO_5046443118" evidence="2">
    <location>
        <begin position="42"/>
        <end position="269"/>
    </location>
</feature>
<keyword evidence="4" id="KW-1185">Reference proteome</keyword>
<evidence type="ECO:0000256" key="2">
    <source>
        <dbReference type="SAM" id="SignalP"/>
    </source>
</evidence>
<evidence type="ECO:0000313" key="3">
    <source>
        <dbReference type="EMBL" id="NKQ55063.1"/>
    </source>
</evidence>
<reference evidence="3 4" key="1">
    <citation type="submission" date="2020-04" db="EMBL/GenBank/DDBJ databases">
        <title>Novel species.</title>
        <authorList>
            <person name="Teo W.F.A."/>
            <person name="Lipun K."/>
            <person name="Srisuk N."/>
            <person name="Duangmal K."/>
        </authorList>
    </citation>
    <scope>NUCLEOTIDE SEQUENCE [LARGE SCALE GENOMIC DNA]</scope>
    <source>
        <strain evidence="3 4">K13G38</strain>
    </source>
</reference>
<keyword evidence="2" id="KW-0732">Signal</keyword>
<feature type="region of interest" description="Disordered" evidence="1">
    <location>
        <begin position="250"/>
        <end position="269"/>
    </location>
</feature>
<evidence type="ECO:0000256" key="1">
    <source>
        <dbReference type="SAM" id="MobiDB-lite"/>
    </source>
</evidence>
<feature type="signal peptide" evidence="2">
    <location>
        <begin position="1"/>
        <end position="41"/>
    </location>
</feature>
<dbReference type="EMBL" id="JAAXLS010000012">
    <property type="protein sequence ID" value="NKQ55063.1"/>
    <property type="molecule type" value="Genomic_DNA"/>
</dbReference>
<dbReference type="Proteomes" id="UP000715441">
    <property type="component" value="Unassembled WGS sequence"/>
</dbReference>
<organism evidence="3 4">
    <name type="scientific">Amycolatopsis acididurans</name>
    <dbReference type="NCBI Taxonomy" id="2724524"/>
    <lineage>
        <taxon>Bacteria</taxon>
        <taxon>Bacillati</taxon>
        <taxon>Actinomycetota</taxon>
        <taxon>Actinomycetes</taxon>
        <taxon>Pseudonocardiales</taxon>
        <taxon>Pseudonocardiaceae</taxon>
        <taxon>Amycolatopsis</taxon>
    </lineage>
</organism>
<proteinExistence type="predicted"/>
<gene>
    <name evidence="3" type="ORF">HFP15_19455</name>
</gene>
<evidence type="ECO:0000313" key="4">
    <source>
        <dbReference type="Proteomes" id="UP000715441"/>
    </source>
</evidence>
<protein>
    <submittedName>
        <fullName evidence="3">Uncharacterized protein</fullName>
    </submittedName>
</protein>
<dbReference type="RefSeq" id="WP_168517624.1">
    <property type="nucleotide sequence ID" value="NZ_JAAXLS010000012.1"/>
</dbReference>
<sequence length="269" mass="27131">MRNADSAHRTMPLWAKLMLTAGFAVAGWLLAAALGASTASADEPSGHDTTTAPQPGPARGLGQLVGGTLNTVPGTVDTVLGTTLSTVQTVTGVVTATTQTVVTPVVETVVRPATDAVAAVTAPATKQKTVTTETRADVTRAPVVVHETGKPAVAAPAQAAPAPSTPIAHREAAVPKPSHARRAPAVPPVSAITNPVRIRDEAPVPAPVQPQGQTCGVTVSHDNGGNSKNQPAILTTRAASADLLLAGTPRRATFLDSGRDPALPTTSPD</sequence>
<accession>A0ABX1J5N7</accession>